<sequence>VRKLEALIGVPNLVRYNNVFLGGVLGSLFSFLQYLSSPFLGALSDVYGRKPILLASIIGSLISYYIWSISTTFSIFVLSRIVGGLSKASVSISTAIVSDLCTTAQRGRGMAFVGVAFSVAFILGPMIGAYFSATSKISSNTSLMNPPYFAMTLTIIELLLVITLLPETLKHNNKKETLEFTLSFHTHILFHYDGMQQGKMYFFVGILMIIIQGGYVRRIANDKHHRFAFIGLLTIVPAYILISIAETQLVFYCGLCLYSIASAIVVPCLTTLVSQLSPESEKGVTMGVFRSIGALSRAMGPIFGSLTFWLLGPKYCYGLGAVLFAIPLVMLRKVQYTSHHSTITSTIPKTATEKEQ</sequence>
<evidence type="ECO:0000313" key="1">
    <source>
        <dbReference type="Proteomes" id="UP000887580"/>
    </source>
</evidence>
<protein>
    <submittedName>
        <fullName evidence="2">Major facilitator superfamily (MFS) profile domain-containing protein</fullName>
    </submittedName>
</protein>
<reference evidence="2" key="1">
    <citation type="submission" date="2022-11" db="UniProtKB">
        <authorList>
            <consortium name="WormBaseParasite"/>
        </authorList>
    </citation>
    <scope>IDENTIFICATION</scope>
</reference>
<organism evidence="1 2">
    <name type="scientific">Panagrolaimus sp. PS1159</name>
    <dbReference type="NCBI Taxonomy" id="55785"/>
    <lineage>
        <taxon>Eukaryota</taxon>
        <taxon>Metazoa</taxon>
        <taxon>Ecdysozoa</taxon>
        <taxon>Nematoda</taxon>
        <taxon>Chromadorea</taxon>
        <taxon>Rhabditida</taxon>
        <taxon>Tylenchina</taxon>
        <taxon>Panagrolaimomorpha</taxon>
        <taxon>Panagrolaimoidea</taxon>
        <taxon>Panagrolaimidae</taxon>
        <taxon>Panagrolaimus</taxon>
    </lineage>
</organism>
<evidence type="ECO:0000313" key="2">
    <source>
        <dbReference type="WBParaSite" id="PS1159_v2.g10358.t1"/>
    </source>
</evidence>
<accession>A0AC35ESM5</accession>
<name>A0AC35ESM5_9BILA</name>
<dbReference type="WBParaSite" id="PS1159_v2.g10358.t1">
    <property type="protein sequence ID" value="PS1159_v2.g10358.t1"/>
    <property type="gene ID" value="PS1159_v2.g10358"/>
</dbReference>
<dbReference type="Proteomes" id="UP000887580">
    <property type="component" value="Unplaced"/>
</dbReference>
<proteinExistence type="predicted"/>